<accession>A0AA86J031</accession>
<protein>
    <submittedName>
        <fullName evidence="1">Uncharacterized protein</fullName>
    </submittedName>
</protein>
<dbReference type="EMBL" id="AP028947">
    <property type="protein sequence ID" value="BET26523.1"/>
    <property type="molecule type" value="Genomic_DNA"/>
</dbReference>
<dbReference type="Proteomes" id="UP001329151">
    <property type="component" value="Chromosome"/>
</dbReference>
<evidence type="ECO:0000313" key="1">
    <source>
        <dbReference type="EMBL" id="BET26523.1"/>
    </source>
</evidence>
<keyword evidence="2" id="KW-1185">Reference proteome</keyword>
<gene>
    <name evidence="1" type="ORF">RGQ30_20240</name>
</gene>
<sequence length="196" mass="22543">MKHLTRKSFLLHGQYRNNVAEASWDDRPSDEDNVLIPWQAIYAVLGMQATLDYMVSLDALVLECRRFAVWATEQYLWLLIKEESKQALTAAKGFAQGLVTDQELEKKRKAAIRTGREFDYDTEQLYRQANAAVIWAAGTGLHFAPSEVIRRLQLVDSMLPENHDQTVHGSIRTRIEKEFERIIGFFDEEIGESRAP</sequence>
<dbReference type="RefSeq" id="WP_130556013.1">
    <property type="nucleotide sequence ID" value="NZ_AP028947.1"/>
</dbReference>
<proteinExistence type="predicted"/>
<dbReference type="KEGG" id="lto:RGQ30_20240"/>
<name>A0AA86J031_9BURK</name>
<evidence type="ECO:0000313" key="2">
    <source>
        <dbReference type="Proteomes" id="UP001329151"/>
    </source>
</evidence>
<organism evidence="1 2">
    <name type="scientific">Limnobacter thiooxidans</name>
    <dbReference type="NCBI Taxonomy" id="131080"/>
    <lineage>
        <taxon>Bacteria</taxon>
        <taxon>Pseudomonadati</taxon>
        <taxon>Pseudomonadota</taxon>
        <taxon>Betaproteobacteria</taxon>
        <taxon>Burkholderiales</taxon>
        <taxon>Burkholderiaceae</taxon>
        <taxon>Limnobacter</taxon>
    </lineage>
</organism>
<reference evidence="1 2" key="1">
    <citation type="submission" date="2023-10" db="EMBL/GenBank/DDBJ databases">
        <title>Complete Genome Sequence of Limnobacter thiooxidans CS-K2T, Isolated from freshwater lake sediments in Bavaria, Germany.</title>
        <authorList>
            <person name="Naruki M."/>
            <person name="Watanabe A."/>
            <person name="Warashina T."/>
            <person name="Morita T."/>
            <person name="Arakawa K."/>
        </authorList>
    </citation>
    <scope>NUCLEOTIDE SEQUENCE [LARGE SCALE GENOMIC DNA]</scope>
    <source>
        <strain evidence="1 2">CS-K2</strain>
    </source>
</reference>
<dbReference type="AlphaFoldDB" id="A0AA86J031"/>